<dbReference type="NCBIfam" id="TIGR00229">
    <property type="entry name" value="sensory_box"/>
    <property type="match status" value="1"/>
</dbReference>
<evidence type="ECO:0000256" key="2">
    <source>
        <dbReference type="ARBA" id="ARBA00022840"/>
    </source>
</evidence>
<dbReference type="InterPro" id="IPR025943">
    <property type="entry name" value="Sigma_54_int_dom_ATP-bd_2"/>
</dbReference>
<evidence type="ECO:0000256" key="3">
    <source>
        <dbReference type="ARBA" id="ARBA00023015"/>
    </source>
</evidence>
<dbReference type="InterPro" id="IPR035965">
    <property type="entry name" value="PAS-like_dom_sf"/>
</dbReference>
<keyword evidence="4" id="KW-0238">DNA-binding</keyword>
<evidence type="ECO:0000259" key="7">
    <source>
        <dbReference type="PROSITE" id="PS50112"/>
    </source>
</evidence>
<keyword evidence="5" id="KW-0804">Transcription</keyword>
<dbReference type="Gene3D" id="3.40.50.2300">
    <property type="match status" value="1"/>
</dbReference>
<dbReference type="InterPro" id="IPR025662">
    <property type="entry name" value="Sigma_54_int_dom_ATP-bd_1"/>
</dbReference>
<keyword evidence="3" id="KW-0805">Transcription regulation</keyword>
<proteinExistence type="predicted"/>
<dbReference type="RefSeq" id="WP_147801283.1">
    <property type="nucleotide sequence ID" value="NZ_VPFL01000046.1"/>
</dbReference>
<dbReference type="SUPFAM" id="SSF55785">
    <property type="entry name" value="PYP-like sensor domain (PAS domain)"/>
    <property type="match status" value="1"/>
</dbReference>
<dbReference type="InterPro" id="IPR002197">
    <property type="entry name" value="HTH_Fis"/>
</dbReference>
<dbReference type="SMART" id="SM00091">
    <property type="entry name" value="PAS"/>
    <property type="match status" value="1"/>
</dbReference>
<dbReference type="InterPro" id="IPR009057">
    <property type="entry name" value="Homeodomain-like_sf"/>
</dbReference>
<evidence type="ECO:0000256" key="1">
    <source>
        <dbReference type="ARBA" id="ARBA00022741"/>
    </source>
</evidence>
<organism evidence="8 9">
    <name type="scientific">Pelomicrobium methylotrophicum</name>
    <dbReference type="NCBI Taxonomy" id="2602750"/>
    <lineage>
        <taxon>Bacteria</taxon>
        <taxon>Pseudomonadati</taxon>
        <taxon>Pseudomonadota</taxon>
        <taxon>Hydrogenophilia</taxon>
        <taxon>Hydrogenophilia incertae sedis</taxon>
        <taxon>Pelomicrobium</taxon>
    </lineage>
</organism>
<dbReference type="PANTHER" id="PTHR32071">
    <property type="entry name" value="TRANSCRIPTIONAL REGULATORY PROTEIN"/>
    <property type="match status" value="1"/>
</dbReference>
<dbReference type="InterPro" id="IPR012704">
    <property type="entry name" value="Sig_transdc_resp-reg_PrpR"/>
</dbReference>
<dbReference type="InterPro" id="IPR027417">
    <property type="entry name" value="P-loop_NTPase"/>
</dbReference>
<dbReference type="Gene3D" id="3.40.50.10660">
    <property type="entry name" value="PrpR receptor domain-like"/>
    <property type="match status" value="1"/>
</dbReference>
<dbReference type="Gene3D" id="1.10.10.60">
    <property type="entry name" value="Homeodomain-like"/>
    <property type="match status" value="1"/>
</dbReference>
<dbReference type="PROSITE" id="PS00675">
    <property type="entry name" value="SIGMA54_INTERACT_1"/>
    <property type="match status" value="1"/>
</dbReference>
<dbReference type="GO" id="GO:0006355">
    <property type="term" value="P:regulation of DNA-templated transcription"/>
    <property type="evidence" value="ECO:0007669"/>
    <property type="project" value="InterPro"/>
</dbReference>
<dbReference type="Pfam" id="PF02954">
    <property type="entry name" value="HTH_8"/>
    <property type="match status" value="1"/>
</dbReference>
<reference evidence="8 9" key="1">
    <citation type="submission" date="2019-08" db="EMBL/GenBank/DDBJ databases">
        <title>Pelomicrobium methylotrophicum gen. nov., sp. nov. a moderately thermophilic, facultatively anaerobic, lithoautotrophic and methylotrophic bacterium isolated from a terrestrial mud volcano.</title>
        <authorList>
            <person name="Slobodkina G.B."/>
            <person name="Merkel A.Y."/>
            <person name="Slobodkin A.I."/>
        </authorList>
    </citation>
    <scope>NUCLEOTIDE SEQUENCE [LARGE SCALE GENOMIC DNA]</scope>
    <source>
        <strain evidence="8 9">SM250</strain>
    </source>
</reference>
<evidence type="ECO:0000256" key="5">
    <source>
        <dbReference type="ARBA" id="ARBA00023163"/>
    </source>
</evidence>
<feature type="domain" description="PAS" evidence="7">
    <location>
        <begin position="203"/>
        <end position="248"/>
    </location>
</feature>
<evidence type="ECO:0000259" key="6">
    <source>
        <dbReference type="PROSITE" id="PS50045"/>
    </source>
</evidence>
<dbReference type="SUPFAM" id="SSF46689">
    <property type="entry name" value="Homeodomain-like"/>
    <property type="match status" value="1"/>
</dbReference>
<protein>
    <submittedName>
        <fullName evidence="8">Propionate catabolism operon regulatory protein PrpR</fullName>
    </submittedName>
</protein>
<dbReference type="SMART" id="SM00382">
    <property type="entry name" value="AAA"/>
    <property type="match status" value="1"/>
</dbReference>
<accession>A0A5C7ESS5</accession>
<dbReference type="SUPFAM" id="SSF159800">
    <property type="entry name" value="PrpR receptor domain-like"/>
    <property type="match status" value="1"/>
</dbReference>
<gene>
    <name evidence="8" type="primary">prpR</name>
    <name evidence="8" type="ORF">FR698_16505</name>
</gene>
<keyword evidence="1" id="KW-0547">Nucleotide-binding</keyword>
<dbReference type="OrthoDB" id="9761705at2"/>
<dbReference type="Proteomes" id="UP000321201">
    <property type="component" value="Unassembled WGS sequence"/>
</dbReference>
<dbReference type="CDD" id="cd00130">
    <property type="entry name" value="PAS"/>
    <property type="match status" value="1"/>
</dbReference>
<dbReference type="CDD" id="cd00009">
    <property type="entry name" value="AAA"/>
    <property type="match status" value="1"/>
</dbReference>
<comment type="caution">
    <text evidence="8">The sequence shown here is derived from an EMBL/GenBank/DDBJ whole genome shotgun (WGS) entry which is preliminary data.</text>
</comment>
<dbReference type="AlphaFoldDB" id="A0A5C7ESS5"/>
<dbReference type="PROSITE" id="PS50112">
    <property type="entry name" value="PAS"/>
    <property type="match status" value="1"/>
</dbReference>
<keyword evidence="2" id="KW-0067">ATP-binding</keyword>
<dbReference type="PROSITE" id="PS00688">
    <property type="entry name" value="SIGMA54_INTERACT_3"/>
    <property type="match status" value="1"/>
</dbReference>
<dbReference type="FunFam" id="3.40.50.300:FF:000006">
    <property type="entry name" value="DNA-binding transcriptional regulator NtrC"/>
    <property type="match status" value="1"/>
</dbReference>
<dbReference type="InterPro" id="IPR002078">
    <property type="entry name" value="Sigma_54_int"/>
</dbReference>
<dbReference type="FunCoup" id="A0A5C7ESS5">
    <property type="interactions" value="48"/>
</dbReference>
<dbReference type="GO" id="GO:0005737">
    <property type="term" value="C:cytoplasm"/>
    <property type="evidence" value="ECO:0007669"/>
    <property type="project" value="InterPro"/>
</dbReference>
<dbReference type="PROSITE" id="PS00676">
    <property type="entry name" value="SIGMA54_INTERACT_2"/>
    <property type="match status" value="1"/>
</dbReference>
<dbReference type="PANTHER" id="PTHR32071:SF81">
    <property type="entry name" value="PROPIONATE CATABOLISM OPERON REGULATORY PROTEIN"/>
    <property type="match status" value="1"/>
</dbReference>
<dbReference type="InterPro" id="IPR025944">
    <property type="entry name" value="Sigma_54_int_dom_CS"/>
</dbReference>
<keyword evidence="9" id="KW-1185">Reference proteome</keyword>
<dbReference type="NCBIfam" id="TIGR02329">
    <property type="entry name" value="propionate_PrpR"/>
    <property type="match status" value="1"/>
</dbReference>
<evidence type="ECO:0000313" key="8">
    <source>
        <dbReference type="EMBL" id="TXF09881.1"/>
    </source>
</evidence>
<dbReference type="Pfam" id="PF00158">
    <property type="entry name" value="Sigma54_activat"/>
    <property type="match status" value="1"/>
</dbReference>
<dbReference type="InterPro" id="IPR003593">
    <property type="entry name" value="AAA+_ATPase"/>
</dbReference>
<dbReference type="GO" id="GO:0019629">
    <property type="term" value="P:propionate catabolic process, 2-methylcitrate cycle"/>
    <property type="evidence" value="ECO:0007669"/>
    <property type="project" value="InterPro"/>
</dbReference>
<evidence type="ECO:0000256" key="4">
    <source>
        <dbReference type="ARBA" id="ARBA00023125"/>
    </source>
</evidence>
<feature type="domain" description="Sigma-54 factor interaction" evidence="6">
    <location>
        <begin position="332"/>
        <end position="564"/>
    </location>
</feature>
<dbReference type="EMBL" id="VPFL01000046">
    <property type="protein sequence ID" value="TXF09881.1"/>
    <property type="molecule type" value="Genomic_DNA"/>
</dbReference>
<dbReference type="GO" id="GO:0043565">
    <property type="term" value="F:sequence-specific DNA binding"/>
    <property type="evidence" value="ECO:0007669"/>
    <property type="project" value="InterPro"/>
</dbReference>
<dbReference type="GO" id="GO:0005524">
    <property type="term" value="F:ATP binding"/>
    <property type="evidence" value="ECO:0007669"/>
    <property type="project" value="UniProtKB-KW"/>
</dbReference>
<dbReference type="InParanoid" id="A0A5C7ESS5"/>
<evidence type="ECO:0000313" key="9">
    <source>
        <dbReference type="Proteomes" id="UP000321201"/>
    </source>
</evidence>
<dbReference type="GO" id="GO:0000156">
    <property type="term" value="F:phosphorelay response regulator activity"/>
    <property type="evidence" value="ECO:0007669"/>
    <property type="project" value="InterPro"/>
</dbReference>
<name>A0A5C7ESS5_9PROT</name>
<dbReference type="PROSITE" id="PS50045">
    <property type="entry name" value="SIGMA54_INTERACT_4"/>
    <property type="match status" value="1"/>
</dbReference>
<dbReference type="InterPro" id="IPR000014">
    <property type="entry name" value="PAS"/>
</dbReference>
<dbReference type="Gene3D" id="3.30.450.20">
    <property type="entry name" value="PAS domain"/>
    <property type="match status" value="1"/>
</dbReference>
<dbReference type="Pfam" id="PF13188">
    <property type="entry name" value="PAS_8"/>
    <property type="match status" value="1"/>
</dbReference>
<dbReference type="Pfam" id="PF25601">
    <property type="entry name" value="AAA_lid_14"/>
    <property type="match status" value="1"/>
</dbReference>
<dbReference type="Pfam" id="PF06506">
    <property type="entry name" value="PrpR_N"/>
    <property type="match status" value="1"/>
</dbReference>
<dbReference type="InterPro" id="IPR058031">
    <property type="entry name" value="AAA_lid_NorR"/>
</dbReference>
<dbReference type="Gene3D" id="3.40.50.300">
    <property type="entry name" value="P-loop containing nucleotide triphosphate hydrolases"/>
    <property type="match status" value="1"/>
</dbReference>
<sequence>MAVYKTGANRKPQIWAISYKSLSRLIRAIISSYAAVADIRIIDNKLFDEAVAAARELVEAGEVDAFLSAGANGAFLRDAVDAPVALIKVSGFDILRALLRARQISERVALVTYQEISAELEEIKQLLKLDVAQRSYKTIEDAIVAFKDLAAHGYTVIVGSSLIVDLAERSGLTGIFLYSETAVRQALDDAVEMARVARIEEARRERLNAILRHLQEGVVAVDMEQRIEAINPAMESLLGVSADWSIGKRLSEIAPQLALEPVLRSGAQELGRVLKLGGRTIVVNRIPIREHGSQTGAVVTCQDSATIHRADRSLRVQARARAATARYQLAQILGSSPAITEAKAIALQYTKVDSTVLITGESGTGKELFAQGIHNSSRRRNGPFIAVNCAALPESLLESELFGYEEGTFTGGRRGGKPGLFESAHGGTLFLDEVGEMPLALQTRLLRVLQEREVVRLGGIDPIPVDVRVIAATHRHLRDSVAAGRFREDLYYRLNILHLYLPPLRERLEDLPELAARFLDVALRRCGAHRSSAEILESLLPRLQAYSWPGNIRELENVLERVAVLYGGLGVSVEPSEPLLRRIVPELFTDALAPLQAPGRSLKALRKSAELAEIRRTIQECGGDQTAAAMRLGISKTTLWRKLRHPA</sequence>
<dbReference type="Gene3D" id="1.10.8.60">
    <property type="match status" value="1"/>
</dbReference>
<dbReference type="InterPro" id="IPR010524">
    <property type="entry name" value="Sig_transdc_resp-reg_PrpR_N"/>
</dbReference>
<dbReference type="SUPFAM" id="SSF52540">
    <property type="entry name" value="P-loop containing nucleoside triphosphate hydrolases"/>
    <property type="match status" value="1"/>
</dbReference>